<dbReference type="SUPFAM" id="SSF46785">
    <property type="entry name" value="Winged helix' DNA-binding domain"/>
    <property type="match status" value="1"/>
</dbReference>
<feature type="domain" description="HTH dtxR-type" evidence="5">
    <location>
        <begin position="1"/>
        <end position="64"/>
    </location>
</feature>
<dbReference type="InterPro" id="IPR036388">
    <property type="entry name" value="WH-like_DNA-bd_sf"/>
</dbReference>
<dbReference type="Gene3D" id="1.10.10.10">
    <property type="entry name" value="Winged helix-like DNA-binding domain superfamily/Winged helix DNA-binding domain"/>
    <property type="match status" value="1"/>
</dbReference>
<keyword evidence="2" id="KW-0805">Transcription regulation</keyword>
<comment type="similarity">
    <text evidence="1">Belongs to the DtxR/MntR family.</text>
</comment>
<dbReference type="AlphaFoldDB" id="A0A926IHS0"/>
<dbReference type="InterPro" id="IPR022689">
    <property type="entry name" value="Iron_dep_repressor"/>
</dbReference>
<dbReference type="GO" id="GO:0046914">
    <property type="term" value="F:transition metal ion binding"/>
    <property type="evidence" value="ECO:0007669"/>
    <property type="project" value="InterPro"/>
</dbReference>
<evidence type="ECO:0000259" key="5">
    <source>
        <dbReference type="PROSITE" id="PS50944"/>
    </source>
</evidence>
<dbReference type="SUPFAM" id="SSF47979">
    <property type="entry name" value="Iron-dependent repressor protein, dimerization domain"/>
    <property type="match status" value="1"/>
</dbReference>
<evidence type="ECO:0000256" key="2">
    <source>
        <dbReference type="ARBA" id="ARBA00023015"/>
    </source>
</evidence>
<dbReference type="InterPro" id="IPR036421">
    <property type="entry name" value="Fe_dep_repressor_sf"/>
</dbReference>
<accession>A0A926IHS0</accession>
<dbReference type="InterPro" id="IPR050536">
    <property type="entry name" value="DtxR_MntR_Metal-Reg"/>
</dbReference>
<evidence type="ECO:0000256" key="4">
    <source>
        <dbReference type="ARBA" id="ARBA00023163"/>
    </source>
</evidence>
<dbReference type="Gene3D" id="1.10.60.10">
    <property type="entry name" value="Iron dependent repressor, metal binding and dimerisation domain"/>
    <property type="match status" value="1"/>
</dbReference>
<dbReference type="Pfam" id="PF02742">
    <property type="entry name" value="Fe_dep_repr_C"/>
    <property type="match status" value="1"/>
</dbReference>
<dbReference type="EMBL" id="JACRTD010000005">
    <property type="protein sequence ID" value="MBC8585586.1"/>
    <property type="molecule type" value="Genomic_DNA"/>
</dbReference>
<keyword evidence="4" id="KW-0804">Transcription</keyword>
<dbReference type="InterPro" id="IPR001367">
    <property type="entry name" value="Fe_dep_repressor"/>
</dbReference>
<keyword evidence="7" id="KW-1185">Reference proteome</keyword>
<dbReference type="InterPro" id="IPR036390">
    <property type="entry name" value="WH_DNA-bd_sf"/>
</dbReference>
<dbReference type="GO" id="GO:0003700">
    <property type="term" value="F:DNA-binding transcription factor activity"/>
    <property type="evidence" value="ECO:0007669"/>
    <property type="project" value="InterPro"/>
</dbReference>
<evidence type="ECO:0000256" key="3">
    <source>
        <dbReference type="ARBA" id="ARBA00023125"/>
    </source>
</evidence>
<evidence type="ECO:0000313" key="7">
    <source>
        <dbReference type="Proteomes" id="UP000623678"/>
    </source>
</evidence>
<organism evidence="6 7">
    <name type="scientific">Youxingia wuxianensis</name>
    <dbReference type="NCBI Taxonomy" id="2763678"/>
    <lineage>
        <taxon>Bacteria</taxon>
        <taxon>Bacillati</taxon>
        <taxon>Bacillota</taxon>
        <taxon>Clostridia</taxon>
        <taxon>Eubacteriales</taxon>
        <taxon>Oscillospiraceae</taxon>
        <taxon>Youxingia</taxon>
    </lineage>
</organism>
<dbReference type="Pfam" id="PF01325">
    <property type="entry name" value="Fe_dep_repress"/>
    <property type="match status" value="1"/>
</dbReference>
<gene>
    <name evidence="6" type="ORF">H8705_08320</name>
</gene>
<evidence type="ECO:0000256" key="1">
    <source>
        <dbReference type="ARBA" id="ARBA00007871"/>
    </source>
</evidence>
<name>A0A926IHS0_9FIRM</name>
<dbReference type="PROSITE" id="PS50944">
    <property type="entry name" value="HTH_DTXR"/>
    <property type="match status" value="1"/>
</dbReference>
<reference evidence="6" key="1">
    <citation type="submission" date="2020-08" db="EMBL/GenBank/DDBJ databases">
        <title>Genome public.</title>
        <authorList>
            <person name="Liu C."/>
            <person name="Sun Q."/>
        </authorList>
    </citation>
    <scope>NUCLEOTIDE SEQUENCE</scope>
    <source>
        <strain evidence="6">NSJ-64</strain>
    </source>
</reference>
<dbReference type="PANTHER" id="PTHR33238">
    <property type="entry name" value="IRON (METAL) DEPENDENT REPRESSOR, DTXR FAMILY"/>
    <property type="match status" value="1"/>
</dbReference>
<dbReference type="RefSeq" id="WP_262395365.1">
    <property type="nucleotide sequence ID" value="NZ_JACRTD010000005.1"/>
</dbReference>
<comment type="caution">
    <text evidence="6">The sequence shown here is derived from an EMBL/GenBank/DDBJ whole genome shotgun (WGS) entry which is preliminary data.</text>
</comment>
<keyword evidence="3" id="KW-0238">DNA-binding</keyword>
<evidence type="ECO:0000313" key="6">
    <source>
        <dbReference type="EMBL" id="MBC8585586.1"/>
    </source>
</evidence>
<dbReference type="GO" id="GO:0003677">
    <property type="term" value="F:DNA binding"/>
    <property type="evidence" value="ECO:0007669"/>
    <property type="project" value="UniProtKB-KW"/>
</dbReference>
<dbReference type="PANTHER" id="PTHR33238:SF7">
    <property type="entry name" value="IRON-DEPENDENT TRANSCRIPTIONAL REGULATOR"/>
    <property type="match status" value="1"/>
</dbReference>
<dbReference type="InterPro" id="IPR022687">
    <property type="entry name" value="HTH_DTXR"/>
</dbReference>
<proteinExistence type="inferred from homology"/>
<dbReference type="Proteomes" id="UP000623678">
    <property type="component" value="Unassembled WGS sequence"/>
</dbReference>
<dbReference type="SMART" id="SM00529">
    <property type="entry name" value="HTH_DTXR"/>
    <property type="match status" value="1"/>
</dbReference>
<protein>
    <submittedName>
        <fullName evidence="6">Metal-dependent transcriptional regulator</fullName>
    </submittedName>
</protein>
<dbReference type="GO" id="GO:0046983">
    <property type="term" value="F:protein dimerization activity"/>
    <property type="evidence" value="ECO:0007669"/>
    <property type="project" value="InterPro"/>
</dbReference>
<sequence>MAIHESGQMYLETIYILRQTKSFVRAIDVGEQMGYTKPSVSRALSILKKDGYVEVDGEGAITLTSKGLAIAETMYTRHTVLTEMLKGLGVDEKTAAEDACRIEHVISEKSFAAMQAHLNQTKILRRHAGSPESDKNI</sequence>